<dbReference type="Proteomes" id="UP000530263">
    <property type="component" value="Unassembled WGS sequence"/>
</dbReference>
<dbReference type="InterPro" id="IPR000504">
    <property type="entry name" value="RRM_dom"/>
</dbReference>
<dbReference type="Gene3D" id="3.30.70.330">
    <property type="match status" value="1"/>
</dbReference>
<sequence length="123" mass="14356">MYIKMATLANGQPDIFFFFSNHSNPSTNGHMNFFFFCPGNPSTIPMKDHFFFFFFIGQIPRNLDEKVFFFFFEEFGKIYELTVLFFFFSGMHKGCAFLTYCERESALKAQSALHEQKTLPGVS</sequence>
<dbReference type="GO" id="GO:0003723">
    <property type="term" value="F:RNA binding"/>
    <property type="evidence" value="ECO:0007669"/>
    <property type="project" value="UniProtKB-UniRule"/>
</dbReference>
<gene>
    <name evidence="11" type="primary">Celf4_0</name>
    <name evidence="11" type="ORF">COLPIC_R11553</name>
</gene>
<dbReference type="InterPro" id="IPR012677">
    <property type="entry name" value="Nucleotide-bd_a/b_plait_sf"/>
</dbReference>
<dbReference type="OrthoDB" id="267048at2759"/>
<dbReference type="AlphaFoldDB" id="A0A7K4RQU6"/>
<dbReference type="SMART" id="SM00360">
    <property type="entry name" value="RRM"/>
    <property type="match status" value="1"/>
</dbReference>
<keyword evidence="7 9" id="KW-0694">RNA-binding</keyword>
<keyword evidence="12" id="KW-1185">Reference proteome</keyword>
<evidence type="ECO:0000313" key="12">
    <source>
        <dbReference type="Proteomes" id="UP000530263"/>
    </source>
</evidence>
<keyword evidence="8" id="KW-0539">Nucleus</keyword>
<evidence type="ECO:0000256" key="5">
    <source>
        <dbReference type="ARBA" id="ARBA00022664"/>
    </source>
</evidence>
<proteinExistence type="inferred from homology"/>
<dbReference type="EMBL" id="VYZG01000222">
    <property type="protein sequence ID" value="NWQ75808.1"/>
    <property type="molecule type" value="Genomic_DNA"/>
</dbReference>
<name>A0A7K4RQU6_COLPI</name>
<evidence type="ECO:0000256" key="3">
    <source>
        <dbReference type="ARBA" id="ARBA00009621"/>
    </source>
</evidence>
<reference evidence="11 12" key="1">
    <citation type="submission" date="2019-09" db="EMBL/GenBank/DDBJ databases">
        <title>Bird 10,000 Genomes (B10K) Project - Family phase.</title>
        <authorList>
            <person name="Zhang G."/>
        </authorList>
    </citation>
    <scope>NUCLEOTIDE SEQUENCE [LARGE SCALE GENOMIC DNA]</scope>
    <source>
        <strain evidence="11">B10K-DU-021-26</strain>
        <tissue evidence="11">Mixed tissue sample</tissue>
    </source>
</reference>
<keyword evidence="6" id="KW-0677">Repeat</keyword>
<dbReference type="PANTHER" id="PTHR24012">
    <property type="entry name" value="RNA BINDING PROTEIN"/>
    <property type="match status" value="1"/>
</dbReference>
<evidence type="ECO:0000256" key="4">
    <source>
        <dbReference type="ARBA" id="ARBA00022490"/>
    </source>
</evidence>
<evidence type="ECO:0000259" key="10">
    <source>
        <dbReference type="PROSITE" id="PS50102"/>
    </source>
</evidence>
<keyword evidence="4" id="KW-0963">Cytoplasm</keyword>
<accession>A0A7K4RQU6</accession>
<organism evidence="11 12">
    <name type="scientific">Columbina picui</name>
    <name type="common">Picui ground-dove</name>
    <dbReference type="NCBI Taxonomy" id="115618"/>
    <lineage>
        <taxon>Eukaryota</taxon>
        <taxon>Metazoa</taxon>
        <taxon>Chordata</taxon>
        <taxon>Craniata</taxon>
        <taxon>Vertebrata</taxon>
        <taxon>Euteleostomi</taxon>
        <taxon>Archelosauria</taxon>
        <taxon>Archosauria</taxon>
        <taxon>Dinosauria</taxon>
        <taxon>Saurischia</taxon>
        <taxon>Theropoda</taxon>
        <taxon>Coelurosauria</taxon>
        <taxon>Aves</taxon>
        <taxon>Neognathae</taxon>
        <taxon>Neoaves</taxon>
        <taxon>Columbimorphae</taxon>
        <taxon>Columbiformes</taxon>
        <taxon>Columbidae</taxon>
        <taxon>Columbina</taxon>
    </lineage>
</organism>
<dbReference type="GO" id="GO:0006397">
    <property type="term" value="P:mRNA processing"/>
    <property type="evidence" value="ECO:0007669"/>
    <property type="project" value="UniProtKB-KW"/>
</dbReference>
<evidence type="ECO:0000313" key="11">
    <source>
        <dbReference type="EMBL" id="NWQ75808.1"/>
    </source>
</evidence>
<dbReference type="InterPro" id="IPR035979">
    <property type="entry name" value="RBD_domain_sf"/>
</dbReference>
<dbReference type="PROSITE" id="PS50102">
    <property type="entry name" value="RRM"/>
    <property type="match status" value="1"/>
</dbReference>
<evidence type="ECO:0000256" key="6">
    <source>
        <dbReference type="ARBA" id="ARBA00022737"/>
    </source>
</evidence>
<evidence type="ECO:0000256" key="7">
    <source>
        <dbReference type="ARBA" id="ARBA00022884"/>
    </source>
</evidence>
<keyword evidence="5" id="KW-0507">mRNA processing</keyword>
<dbReference type="FunFam" id="3.30.70.330:FF:000010">
    <property type="entry name" value="CUGBP Elav-like family member 4 isoform 3"/>
    <property type="match status" value="1"/>
</dbReference>
<protein>
    <submittedName>
        <fullName evidence="11">CELF4 protein</fullName>
    </submittedName>
</protein>
<comment type="similarity">
    <text evidence="3">Belongs to the CELF/BRUNOL family.</text>
</comment>
<evidence type="ECO:0000256" key="9">
    <source>
        <dbReference type="PROSITE-ProRule" id="PRU00176"/>
    </source>
</evidence>
<evidence type="ECO:0000256" key="8">
    <source>
        <dbReference type="ARBA" id="ARBA00023242"/>
    </source>
</evidence>
<dbReference type="GO" id="GO:0005634">
    <property type="term" value="C:nucleus"/>
    <property type="evidence" value="ECO:0007669"/>
    <property type="project" value="UniProtKB-SubCell"/>
</dbReference>
<dbReference type="Pfam" id="PF00076">
    <property type="entry name" value="RRM_1"/>
    <property type="match status" value="1"/>
</dbReference>
<evidence type="ECO:0000256" key="1">
    <source>
        <dbReference type="ARBA" id="ARBA00004123"/>
    </source>
</evidence>
<comment type="subcellular location">
    <subcellularLocation>
        <location evidence="2">Cytoplasm</location>
    </subcellularLocation>
    <subcellularLocation>
        <location evidence="1">Nucleus</location>
    </subcellularLocation>
</comment>
<feature type="non-terminal residue" evidence="11">
    <location>
        <position position="123"/>
    </location>
</feature>
<feature type="domain" description="RRM" evidence="10">
    <location>
        <begin position="52"/>
        <end position="123"/>
    </location>
</feature>
<evidence type="ECO:0000256" key="2">
    <source>
        <dbReference type="ARBA" id="ARBA00004496"/>
    </source>
</evidence>
<comment type="caution">
    <text evidence="11">The sequence shown here is derived from an EMBL/GenBank/DDBJ whole genome shotgun (WGS) entry which is preliminary data.</text>
</comment>
<dbReference type="GO" id="GO:0005737">
    <property type="term" value="C:cytoplasm"/>
    <property type="evidence" value="ECO:0007669"/>
    <property type="project" value="UniProtKB-SubCell"/>
</dbReference>
<feature type="non-terminal residue" evidence="11">
    <location>
        <position position="1"/>
    </location>
</feature>
<dbReference type="SUPFAM" id="SSF54928">
    <property type="entry name" value="RNA-binding domain, RBD"/>
    <property type="match status" value="1"/>
</dbReference>